<comment type="caution">
    <text evidence="2">The sequence shown here is derived from an EMBL/GenBank/DDBJ whole genome shotgun (WGS) entry which is preliminary data.</text>
</comment>
<accession>A0A9D1DWV8</accession>
<proteinExistence type="predicted"/>
<dbReference type="Pfam" id="PF12673">
    <property type="entry name" value="SipL"/>
    <property type="match status" value="2"/>
</dbReference>
<organism evidence="2 3">
    <name type="scientific">Candidatus Faecivivens stercoravium</name>
    <dbReference type="NCBI Taxonomy" id="2840803"/>
    <lineage>
        <taxon>Bacteria</taxon>
        <taxon>Bacillati</taxon>
        <taxon>Bacillota</taxon>
        <taxon>Clostridia</taxon>
        <taxon>Eubacteriales</taxon>
        <taxon>Oscillospiraceae</taxon>
        <taxon>Oscillospiraceae incertae sedis</taxon>
        <taxon>Candidatus Faecivivens</taxon>
    </lineage>
</organism>
<name>A0A9D1DWV8_9FIRM</name>
<dbReference type="InterPro" id="IPR024300">
    <property type="entry name" value="SipL_SPOCS_dom"/>
</dbReference>
<feature type="domain" description="SipL SPOCS" evidence="1">
    <location>
        <begin position="37"/>
        <end position="101"/>
    </location>
</feature>
<protein>
    <submittedName>
        <fullName evidence="2">DUF3794 domain-containing protein</fullName>
    </submittedName>
</protein>
<evidence type="ECO:0000313" key="2">
    <source>
        <dbReference type="EMBL" id="HIR60645.1"/>
    </source>
</evidence>
<dbReference type="EMBL" id="DVHA01000117">
    <property type="protein sequence ID" value="HIR60645.1"/>
    <property type="molecule type" value="Genomic_DNA"/>
</dbReference>
<feature type="domain" description="SipL SPOCS" evidence="1">
    <location>
        <begin position="188"/>
        <end position="253"/>
    </location>
</feature>
<evidence type="ECO:0000259" key="1">
    <source>
        <dbReference type="Pfam" id="PF12673"/>
    </source>
</evidence>
<dbReference type="AlphaFoldDB" id="A0A9D1DWV8"/>
<evidence type="ECO:0000313" key="3">
    <source>
        <dbReference type="Proteomes" id="UP000824241"/>
    </source>
</evidence>
<sequence length="504" mass="54379">MPELKTTDLYVTETVLDTAAEQSLELDFLLPDYEPEVFRVLKTRVSPAVQQVRAGGGRLEISGSCTVSVLYLGEDTHTLHAVRQSVPFSKSLDLPEGEITARCVPRCYHVNARAVSGRRLEVRCGLSLRVRAMRQVPHPVLTDAAGDGVQLHRKEVTCCGKRVTAEKNCTLSEDLQLGDAKPAFGSLLDACYQVSITETKLVEGKLICRGDLTTRLLYCPEGGGGPESMEWSEPVSQILELPGVDDSWLCNVQAGQVTGSFEPVRNGDECRTLSAEWNLTFSACCDKNETCSPADDGYSCLFQSEPETETLPLWKALSVLSQPVQVAGTIPGTGIDSLLALLPAAGETACRSEEGKLILSGALEVTAIVSRGGEIDAVEKALLFEQELQTYGGAGMSFFPEVSLQSISGRITEGGIEIQAALAVSGTLYENQPVRTLRALNLDTEKPVEASGAAIRLVYANPGENLWDLAKRCRTSLPAILEENGLEGETVGKRQMLLIPMTTE</sequence>
<reference evidence="2" key="1">
    <citation type="submission" date="2020-10" db="EMBL/GenBank/DDBJ databases">
        <authorList>
            <person name="Gilroy R."/>
        </authorList>
    </citation>
    <scope>NUCLEOTIDE SEQUENCE</scope>
    <source>
        <strain evidence="2">CHK189-12415</strain>
    </source>
</reference>
<gene>
    <name evidence="2" type="ORF">IAB37_03620</name>
</gene>
<dbReference type="Proteomes" id="UP000824241">
    <property type="component" value="Unassembled WGS sequence"/>
</dbReference>
<reference evidence="2" key="2">
    <citation type="journal article" date="2021" name="PeerJ">
        <title>Extensive microbial diversity within the chicken gut microbiome revealed by metagenomics and culture.</title>
        <authorList>
            <person name="Gilroy R."/>
            <person name="Ravi A."/>
            <person name="Getino M."/>
            <person name="Pursley I."/>
            <person name="Horton D.L."/>
            <person name="Alikhan N.F."/>
            <person name="Baker D."/>
            <person name="Gharbi K."/>
            <person name="Hall N."/>
            <person name="Watson M."/>
            <person name="Adriaenssens E.M."/>
            <person name="Foster-Nyarko E."/>
            <person name="Jarju S."/>
            <person name="Secka A."/>
            <person name="Antonio M."/>
            <person name="Oren A."/>
            <person name="Chaudhuri R.R."/>
            <person name="La Ragione R."/>
            <person name="Hildebrand F."/>
            <person name="Pallen M.J."/>
        </authorList>
    </citation>
    <scope>NUCLEOTIDE SEQUENCE</scope>
    <source>
        <strain evidence="2">CHK189-12415</strain>
    </source>
</reference>